<organism evidence="6 7">
    <name type="scientific">Thecamonas trahens ATCC 50062</name>
    <dbReference type="NCBI Taxonomy" id="461836"/>
    <lineage>
        <taxon>Eukaryota</taxon>
        <taxon>Apusozoa</taxon>
        <taxon>Apusomonadida</taxon>
        <taxon>Apusomonadidae</taxon>
        <taxon>Thecamonas</taxon>
    </lineage>
</organism>
<dbReference type="SMART" id="SM00132">
    <property type="entry name" value="LIM"/>
    <property type="match status" value="1"/>
</dbReference>
<dbReference type="GO" id="GO:0046872">
    <property type="term" value="F:metal ion binding"/>
    <property type="evidence" value="ECO:0007669"/>
    <property type="project" value="UniProtKB-KW"/>
</dbReference>
<reference evidence="6 7" key="1">
    <citation type="submission" date="2010-05" db="EMBL/GenBank/DDBJ databases">
        <title>The Genome Sequence of Thecamonas trahens ATCC 50062.</title>
        <authorList>
            <consortium name="The Broad Institute Genome Sequencing Platform"/>
            <person name="Russ C."/>
            <person name="Cuomo C."/>
            <person name="Shea T."/>
            <person name="Young S.K."/>
            <person name="Zeng Q."/>
            <person name="Koehrsen M."/>
            <person name="Haas B."/>
            <person name="Borodovsky M."/>
            <person name="Guigo R."/>
            <person name="Alvarado L."/>
            <person name="Berlin A."/>
            <person name="Bochicchio J."/>
            <person name="Borenstein D."/>
            <person name="Chapman S."/>
            <person name="Chen Z."/>
            <person name="Freedman E."/>
            <person name="Gellesch M."/>
            <person name="Goldberg J."/>
            <person name="Griggs A."/>
            <person name="Gujja S."/>
            <person name="Heilman E."/>
            <person name="Heiman D."/>
            <person name="Hepburn T."/>
            <person name="Howarth C."/>
            <person name="Jen D."/>
            <person name="Larson L."/>
            <person name="Mehta T."/>
            <person name="Park D."/>
            <person name="Pearson M."/>
            <person name="Roberts A."/>
            <person name="Saif S."/>
            <person name="Shenoy N."/>
            <person name="Sisk P."/>
            <person name="Stolte C."/>
            <person name="Sykes S."/>
            <person name="Thomson T."/>
            <person name="Walk T."/>
            <person name="White J."/>
            <person name="Yandava C."/>
            <person name="Burger G."/>
            <person name="Gray M.W."/>
            <person name="Holland P.W.H."/>
            <person name="King N."/>
            <person name="Lang F.B.F."/>
            <person name="Roger A.J."/>
            <person name="Ruiz-Trillo I."/>
            <person name="Lander E."/>
            <person name="Nusbaum C."/>
        </authorList>
    </citation>
    <scope>NUCLEOTIDE SEQUENCE [LARGE SCALE GENOMIC DNA]</scope>
    <source>
        <strain evidence="6 7">ATCC 50062</strain>
    </source>
</reference>
<accession>A0A0L0DDI6</accession>
<dbReference type="EMBL" id="GL349461">
    <property type="protein sequence ID" value="KNC50412.1"/>
    <property type="molecule type" value="Genomic_DNA"/>
</dbReference>
<dbReference type="Gene3D" id="2.10.110.10">
    <property type="entry name" value="Cysteine Rich Protein"/>
    <property type="match status" value="1"/>
</dbReference>
<evidence type="ECO:0000256" key="4">
    <source>
        <dbReference type="SAM" id="MobiDB-lite"/>
    </source>
</evidence>
<feature type="region of interest" description="Disordered" evidence="4">
    <location>
        <begin position="205"/>
        <end position="245"/>
    </location>
</feature>
<feature type="compositionally biased region" description="Basic residues" evidence="4">
    <location>
        <begin position="433"/>
        <end position="454"/>
    </location>
</feature>
<keyword evidence="1 3" id="KW-0479">Metal-binding</keyword>
<protein>
    <recommendedName>
        <fullName evidence="5">LIM zinc-binding domain-containing protein</fullName>
    </recommendedName>
</protein>
<feature type="region of interest" description="Disordered" evidence="4">
    <location>
        <begin position="406"/>
        <end position="458"/>
    </location>
</feature>
<evidence type="ECO:0000256" key="3">
    <source>
        <dbReference type="PROSITE-ProRule" id="PRU00125"/>
    </source>
</evidence>
<feature type="domain" description="LIM zinc-binding" evidence="5">
    <location>
        <begin position="1"/>
        <end position="61"/>
    </location>
</feature>
<feature type="compositionally biased region" description="Pro residues" evidence="4">
    <location>
        <begin position="220"/>
        <end position="244"/>
    </location>
</feature>
<evidence type="ECO:0000256" key="2">
    <source>
        <dbReference type="ARBA" id="ARBA00022833"/>
    </source>
</evidence>
<dbReference type="CDD" id="cd08368">
    <property type="entry name" value="LIM"/>
    <property type="match status" value="1"/>
</dbReference>
<dbReference type="AlphaFoldDB" id="A0A0L0DDI6"/>
<dbReference type="OrthoDB" id="15567at2759"/>
<proteinExistence type="predicted"/>
<dbReference type="Pfam" id="PF00412">
    <property type="entry name" value="LIM"/>
    <property type="match status" value="1"/>
</dbReference>
<keyword evidence="7" id="KW-1185">Reference proteome</keyword>
<sequence length="474" mass="50220">MATTTVAGNIVDGDVVSADNAYWHAACFVCAVCKVPLAHAEYVTHGRDQYCQTDFVRHCCCLLCWDPLPVGMPQAQPRVHDSCLDPREGDALSAHVALFRSLMAEMQEVISARDIGRISDATVYVVRIAHGIQQLCAQAGVEYNIKEPCLNMLRLVKPFVVAYDQASPSHIEAAWSTCSARSTAVTRAVRTALVAVEGVREQATGVGAGAGTGAGAASQPPSPSPSPSPSGAAPPVPPARPTAPPVRHLVALRNPRRRMSSELDSLVAAEALESLDDTEASASSAPPRPPPRSRPPAAVTSIQAAAALAAATPPVLVPPASGDLDDLVEVAAELDDMLGSLFCYNPSVDFEEVSRASLQLLDPPSPPLGAPTLPLPRRQRSRMDPLRSSRELLQAELERELQALGLLPSSSSDAQPPPAVLTSTSDAPPPPVPRRRPNRLMAAKRRRHRAKSRRAVMVPRELAAAGEVPAFPPT</sequence>
<dbReference type="Proteomes" id="UP000054408">
    <property type="component" value="Unassembled WGS sequence"/>
</dbReference>
<evidence type="ECO:0000313" key="6">
    <source>
        <dbReference type="EMBL" id="KNC50412.1"/>
    </source>
</evidence>
<dbReference type="RefSeq" id="XP_013756954.1">
    <property type="nucleotide sequence ID" value="XM_013901500.1"/>
</dbReference>
<feature type="region of interest" description="Disordered" evidence="4">
    <location>
        <begin position="359"/>
        <end position="387"/>
    </location>
</feature>
<name>A0A0L0DDI6_THETB</name>
<dbReference type="InterPro" id="IPR001781">
    <property type="entry name" value="Znf_LIM"/>
</dbReference>
<gene>
    <name evidence="6" type="ORF">AMSG_06903</name>
</gene>
<keyword evidence="3" id="KW-0440">LIM domain</keyword>
<feature type="region of interest" description="Disordered" evidence="4">
    <location>
        <begin position="275"/>
        <end position="298"/>
    </location>
</feature>
<dbReference type="GeneID" id="25565970"/>
<evidence type="ECO:0000256" key="1">
    <source>
        <dbReference type="ARBA" id="ARBA00022723"/>
    </source>
</evidence>
<keyword evidence="2 3" id="KW-0862">Zinc</keyword>
<evidence type="ECO:0000259" key="5">
    <source>
        <dbReference type="PROSITE" id="PS50023"/>
    </source>
</evidence>
<evidence type="ECO:0000313" key="7">
    <source>
        <dbReference type="Proteomes" id="UP000054408"/>
    </source>
</evidence>
<dbReference type="PROSITE" id="PS50023">
    <property type="entry name" value="LIM_DOMAIN_2"/>
    <property type="match status" value="1"/>
</dbReference>